<dbReference type="InterPro" id="IPR013974">
    <property type="entry name" value="SAF"/>
</dbReference>
<sequence length="261" mass="27478">MLRTAIFTMALISGGSAAWLSSSPNPVIIDPAVAAAAPREHVLVAAMDIAPGIRIEPAALRWQPWPIDALNENYVTRGARPDGAEAFTGMAVRSPVLAGEPVHAGKLAPSDAGMLSVMLAQGSRAVAVRISADTTAGGFILPNDRVDVLHTRMRQGTDGQSEASSRAIIRKVRVLAIDQMIDAVTGSAVGKTATLELTPDEAEMVVAAEAAGTITLILRSVSDADEPDRAPIVVEEQLVQAPEVRTIRVFRGIQPELVELN</sequence>
<feature type="chain" id="PRO_5021228517" evidence="1">
    <location>
        <begin position="18"/>
        <end position="261"/>
    </location>
</feature>
<reference evidence="3 4" key="1">
    <citation type="submission" date="2019-03" db="EMBL/GenBank/DDBJ databases">
        <authorList>
            <person name="Li J."/>
        </authorList>
    </citation>
    <scope>NUCLEOTIDE SEQUENCE [LARGE SCALE GENOMIC DNA]</scope>
    <source>
        <strain evidence="3 4">3058</strain>
    </source>
</reference>
<dbReference type="Pfam" id="PF16976">
    <property type="entry name" value="RcpC"/>
    <property type="match status" value="1"/>
</dbReference>
<dbReference type="CDD" id="cd11614">
    <property type="entry name" value="SAF_CpaB_FlgA_like"/>
    <property type="match status" value="1"/>
</dbReference>
<organism evidence="3 4">
    <name type="scientific">Paracoccus liaowanqingii</name>
    <dbReference type="NCBI Taxonomy" id="2560053"/>
    <lineage>
        <taxon>Bacteria</taxon>
        <taxon>Pseudomonadati</taxon>
        <taxon>Pseudomonadota</taxon>
        <taxon>Alphaproteobacteria</taxon>
        <taxon>Rhodobacterales</taxon>
        <taxon>Paracoccaceae</taxon>
        <taxon>Paracoccus</taxon>
    </lineage>
</organism>
<protein>
    <submittedName>
        <fullName evidence="3">Flp pilus assembly protein CpaB</fullName>
    </submittedName>
</protein>
<dbReference type="SMART" id="SM00858">
    <property type="entry name" value="SAF"/>
    <property type="match status" value="1"/>
</dbReference>
<dbReference type="Proteomes" id="UP000297972">
    <property type="component" value="Unassembled WGS sequence"/>
</dbReference>
<evidence type="ECO:0000313" key="4">
    <source>
        <dbReference type="Proteomes" id="UP000297972"/>
    </source>
</evidence>
<gene>
    <name evidence="3" type="primary">cpaB</name>
    <name evidence="3" type="ORF">E4L95_06420</name>
</gene>
<dbReference type="AlphaFoldDB" id="A0A4Z1C1H5"/>
<feature type="domain" description="SAF" evidence="2">
    <location>
        <begin position="40"/>
        <end position="108"/>
    </location>
</feature>
<evidence type="ECO:0000259" key="2">
    <source>
        <dbReference type="SMART" id="SM00858"/>
    </source>
</evidence>
<comment type="caution">
    <text evidence="3">The sequence shown here is derived from an EMBL/GenBank/DDBJ whole genome shotgun (WGS) entry which is preliminary data.</text>
</comment>
<proteinExistence type="predicted"/>
<dbReference type="EMBL" id="SRPG01000042">
    <property type="protein sequence ID" value="TGN62502.1"/>
    <property type="molecule type" value="Genomic_DNA"/>
</dbReference>
<name>A0A4Z1C1H5_9RHOB</name>
<feature type="signal peptide" evidence="1">
    <location>
        <begin position="1"/>
        <end position="17"/>
    </location>
</feature>
<dbReference type="Pfam" id="PF08666">
    <property type="entry name" value="SAF"/>
    <property type="match status" value="1"/>
</dbReference>
<accession>A0A4Z1C1H5</accession>
<dbReference type="InterPro" id="IPR031571">
    <property type="entry name" value="RcpC_dom"/>
</dbReference>
<keyword evidence="4" id="KW-1185">Reference proteome</keyword>
<dbReference type="NCBIfam" id="TIGR03177">
    <property type="entry name" value="pilus_cpaB"/>
    <property type="match status" value="1"/>
</dbReference>
<dbReference type="OrthoDB" id="163768at2"/>
<keyword evidence="1" id="KW-0732">Signal</keyword>
<dbReference type="InterPro" id="IPR017592">
    <property type="entry name" value="Pilus_assmbl_Flp-typ_CpaB"/>
</dbReference>
<evidence type="ECO:0000313" key="3">
    <source>
        <dbReference type="EMBL" id="TGN62502.1"/>
    </source>
</evidence>
<evidence type="ECO:0000256" key="1">
    <source>
        <dbReference type="SAM" id="SignalP"/>
    </source>
</evidence>